<gene>
    <name evidence="1" type="ORF">BpHYR1_009790</name>
</gene>
<comment type="caution">
    <text evidence="1">The sequence shown here is derived from an EMBL/GenBank/DDBJ whole genome shotgun (WGS) entry which is preliminary data.</text>
</comment>
<keyword evidence="2" id="KW-1185">Reference proteome</keyword>
<dbReference type="AlphaFoldDB" id="A0A3M7P197"/>
<proteinExistence type="predicted"/>
<evidence type="ECO:0000313" key="2">
    <source>
        <dbReference type="Proteomes" id="UP000276133"/>
    </source>
</evidence>
<dbReference type="EMBL" id="REGN01014208">
    <property type="protein sequence ID" value="RMZ92915.1"/>
    <property type="molecule type" value="Genomic_DNA"/>
</dbReference>
<protein>
    <submittedName>
        <fullName evidence="1">Uncharacterized protein</fullName>
    </submittedName>
</protein>
<dbReference type="Proteomes" id="UP000276133">
    <property type="component" value="Unassembled WGS sequence"/>
</dbReference>
<name>A0A3M7P197_BRAPC</name>
<accession>A0A3M7P197</accession>
<organism evidence="1 2">
    <name type="scientific">Brachionus plicatilis</name>
    <name type="common">Marine rotifer</name>
    <name type="synonym">Brachionus muelleri</name>
    <dbReference type="NCBI Taxonomy" id="10195"/>
    <lineage>
        <taxon>Eukaryota</taxon>
        <taxon>Metazoa</taxon>
        <taxon>Spiralia</taxon>
        <taxon>Gnathifera</taxon>
        <taxon>Rotifera</taxon>
        <taxon>Eurotatoria</taxon>
        <taxon>Monogononta</taxon>
        <taxon>Pseudotrocha</taxon>
        <taxon>Ploima</taxon>
        <taxon>Brachionidae</taxon>
        <taxon>Brachionus</taxon>
    </lineage>
</organism>
<evidence type="ECO:0000313" key="1">
    <source>
        <dbReference type="EMBL" id="RMZ92915.1"/>
    </source>
</evidence>
<reference evidence="1 2" key="1">
    <citation type="journal article" date="2018" name="Sci. Rep.">
        <title>Genomic signatures of local adaptation to the degree of environmental predictability in rotifers.</title>
        <authorList>
            <person name="Franch-Gras L."/>
            <person name="Hahn C."/>
            <person name="Garcia-Roger E.M."/>
            <person name="Carmona M.J."/>
            <person name="Serra M."/>
            <person name="Gomez A."/>
        </authorList>
    </citation>
    <scope>NUCLEOTIDE SEQUENCE [LARGE SCALE GENOMIC DNA]</scope>
    <source>
        <strain evidence="1">HYR1</strain>
    </source>
</reference>
<sequence length="100" mass="11515">MYPSIGMVKHVCWNNHNFDQHACHNLKLQKGSFICSSSDTAFIFTSLDIRVHDFSGSLLHSSLNELSGLTNAIIANKTRTIVELFSFWEKICYLKFCWKK</sequence>